<evidence type="ECO:0000256" key="5">
    <source>
        <dbReference type="ARBA" id="ARBA00022679"/>
    </source>
</evidence>
<dbReference type="RefSeq" id="WP_092332282.1">
    <property type="nucleotide sequence ID" value="NZ_FNCP01000008.1"/>
</dbReference>
<dbReference type="Gene3D" id="3.40.1010.10">
    <property type="entry name" value="Cobalt-precorrin-4 Transmethylase, Domain 1"/>
    <property type="match status" value="1"/>
</dbReference>
<sequence>MNTTWGKFYGVGVGPGDPQLLTLQAVNVLQSVDLVAIPKSKMDRESVAWDIAKVHCPAKARLVELEMPMTSDQQVLEKAWQDGAQTLLEELKQGKSVAFITLGDPSLYSTYSYLLNILQKQLPQECIKTIPGITAMAAAAAKINLPLATGDEPLLILPSTEDVGDYLNFPNLVLMKVSRRLPDILDLLEKRERKAVLLTRLGQAEEKIRWEPKPDDFKSEKVDYLSLLLVKKDLLGRENSEPEEN</sequence>
<evidence type="ECO:0000256" key="7">
    <source>
        <dbReference type="PIRNR" id="PIRNR036427"/>
    </source>
</evidence>
<keyword evidence="4 9" id="KW-0489">Methyltransferase</keyword>
<evidence type="ECO:0000259" key="8">
    <source>
        <dbReference type="Pfam" id="PF00590"/>
    </source>
</evidence>
<dbReference type="InterPro" id="IPR014776">
    <property type="entry name" value="4pyrrole_Mease_sub2"/>
</dbReference>
<name>A0A1G7YCB7_9FIRM</name>
<dbReference type="GO" id="GO:0032259">
    <property type="term" value="P:methylation"/>
    <property type="evidence" value="ECO:0007669"/>
    <property type="project" value="UniProtKB-KW"/>
</dbReference>
<keyword evidence="10" id="KW-1185">Reference proteome</keyword>
<evidence type="ECO:0000256" key="6">
    <source>
        <dbReference type="ARBA" id="ARBA00022691"/>
    </source>
</evidence>
<accession>A0A1G7YCB7</accession>
<dbReference type="GO" id="GO:0009236">
    <property type="term" value="P:cobalamin biosynthetic process"/>
    <property type="evidence" value="ECO:0007669"/>
    <property type="project" value="UniProtKB-UniRule"/>
</dbReference>
<evidence type="ECO:0000313" key="9">
    <source>
        <dbReference type="EMBL" id="SDG94141.1"/>
    </source>
</evidence>
<dbReference type="InterPro" id="IPR006364">
    <property type="entry name" value="CobI/CbiL/CobIJ_dom"/>
</dbReference>
<keyword evidence="5 9" id="KW-0808">Transferase</keyword>
<dbReference type="Pfam" id="PF00590">
    <property type="entry name" value="TP_methylase"/>
    <property type="match status" value="1"/>
</dbReference>
<protein>
    <submittedName>
        <fullName evidence="9">Precorrin-2/cobalt-factor-2 C20-methyltransferase</fullName>
    </submittedName>
</protein>
<dbReference type="Proteomes" id="UP000198656">
    <property type="component" value="Unassembled WGS sequence"/>
</dbReference>
<dbReference type="InterPro" id="IPR012382">
    <property type="entry name" value="CobI/CbiL"/>
</dbReference>
<keyword evidence="6" id="KW-0949">S-adenosyl-L-methionine</keyword>
<feature type="domain" description="Tetrapyrrole methylase" evidence="8">
    <location>
        <begin position="7"/>
        <end position="209"/>
    </location>
</feature>
<dbReference type="AlphaFoldDB" id="A0A1G7YCB7"/>
<dbReference type="OrthoDB" id="9804789at2"/>
<evidence type="ECO:0000256" key="3">
    <source>
        <dbReference type="ARBA" id="ARBA00022573"/>
    </source>
</evidence>
<dbReference type="PANTHER" id="PTHR43467:SF2">
    <property type="entry name" value="COBALT-PRECORRIN-2 C(20)-METHYLTRANSFERASE"/>
    <property type="match status" value="1"/>
</dbReference>
<dbReference type="UniPathway" id="UPA00148"/>
<comment type="pathway">
    <text evidence="1">Cofactor biosynthesis; adenosylcobalamin biosynthesis.</text>
</comment>
<proteinExistence type="inferred from homology"/>
<dbReference type="PIRSF" id="PIRSF036427">
    <property type="entry name" value="Precrrn-2_mtase"/>
    <property type="match status" value="1"/>
</dbReference>
<dbReference type="InterPro" id="IPR000878">
    <property type="entry name" value="4pyrrol_Mease"/>
</dbReference>
<dbReference type="InterPro" id="IPR014777">
    <property type="entry name" value="4pyrrole_Mease_sub1"/>
</dbReference>
<reference evidence="10" key="1">
    <citation type="submission" date="2016-10" db="EMBL/GenBank/DDBJ databases">
        <authorList>
            <person name="Varghese N."/>
            <person name="Submissions S."/>
        </authorList>
    </citation>
    <scope>NUCLEOTIDE SEQUENCE [LARGE SCALE GENOMIC DNA]</scope>
    <source>
        <strain evidence="10">DSM 8344</strain>
    </source>
</reference>
<organism evidence="9 10">
    <name type="scientific">Desulfosporosinus hippei DSM 8344</name>
    <dbReference type="NCBI Taxonomy" id="1121419"/>
    <lineage>
        <taxon>Bacteria</taxon>
        <taxon>Bacillati</taxon>
        <taxon>Bacillota</taxon>
        <taxon>Clostridia</taxon>
        <taxon>Eubacteriales</taxon>
        <taxon>Desulfitobacteriaceae</taxon>
        <taxon>Desulfosporosinus</taxon>
    </lineage>
</organism>
<dbReference type="GO" id="GO:0030788">
    <property type="term" value="F:precorrin-2 C20-methyltransferase activity"/>
    <property type="evidence" value="ECO:0007669"/>
    <property type="project" value="InterPro"/>
</dbReference>
<evidence type="ECO:0000313" key="10">
    <source>
        <dbReference type="Proteomes" id="UP000198656"/>
    </source>
</evidence>
<evidence type="ECO:0000256" key="2">
    <source>
        <dbReference type="ARBA" id="ARBA00005879"/>
    </source>
</evidence>
<dbReference type="NCBIfam" id="TIGR01467">
    <property type="entry name" value="cobI_cbiL"/>
    <property type="match status" value="1"/>
</dbReference>
<evidence type="ECO:0000256" key="4">
    <source>
        <dbReference type="ARBA" id="ARBA00022603"/>
    </source>
</evidence>
<gene>
    <name evidence="9" type="ORF">SAMN05443529_10812</name>
</gene>
<dbReference type="PANTHER" id="PTHR43467">
    <property type="entry name" value="COBALT-PRECORRIN-2 C(20)-METHYLTRANSFERASE"/>
    <property type="match status" value="1"/>
</dbReference>
<dbReference type="CDD" id="cd11645">
    <property type="entry name" value="Precorrin_2_C20_MT"/>
    <property type="match status" value="1"/>
</dbReference>
<evidence type="ECO:0000256" key="1">
    <source>
        <dbReference type="ARBA" id="ARBA00004953"/>
    </source>
</evidence>
<dbReference type="EMBL" id="FNCP01000008">
    <property type="protein sequence ID" value="SDG94141.1"/>
    <property type="molecule type" value="Genomic_DNA"/>
</dbReference>
<dbReference type="STRING" id="1121419.SAMN05443529_10812"/>
<dbReference type="Gene3D" id="3.30.950.10">
    <property type="entry name" value="Methyltransferase, Cobalt-precorrin-4 Transmethylase, Domain 2"/>
    <property type="match status" value="1"/>
</dbReference>
<comment type="similarity">
    <text evidence="2 7">Belongs to the precorrin methyltransferase family.</text>
</comment>
<keyword evidence="3" id="KW-0169">Cobalamin biosynthesis</keyword>
<dbReference type="InterPro" id="IPR035996">
    <property type="entry name" value="4pyrrol_Methylase_sf"/>
</dbReference>
<dbReference type="SUPFAM" id="SSF53790">
    <property type="entry name" value="Tetrapyrrole methylase"/>
    <property type="match status" value="1"/>
</dbReference>